<feature type="compositionally biased region" description="Acidic residues" evidence="11">
    <location>
        <begin position="193"/>
        <end position="231"/>
    </location>
</feature>
<feature type="compositionally biased region" description="Acidic residues" evidence="11">
    <location>
        <begin position="134"/>
        <end position="151"/>
    </location>
</feature>
<dbReference type="FunFam" id="3.30.70.1170:FF:000001">
    <property type="entry name" value="Ribosomal RNA methyltransferase Nop2"/>
    <property type="match status" value="1"/>
</dbReference>
<evidence type="ECO:0000256" key="7">
    <source>
        <dbReference type="ARBA" id="ARBA00022884"/>
    </source>
</evidence>
<evidence type="ECO:0000256" key="3">
    <source>
        <dbReference type="ARBA" id="ARBA00022517"/>
    </source>
</evidence>
<dbReference type="Gene3D" id="3.40.50.150">
    <property type="entry name" value="Vaccinia Virus protein VP39"/>
    <property type="match status" value="1"/>
</dbReference>
<evidence type="ECO:0000259" key="12">
    <source>
        <dbReference type="PROSITE" id="PS51686"/>
    </source>
</evidence>
<dbReference type="GO" id="GO:0003723">
    <property type="term" value="F:RNA binding"/>
    <property type="evidence" value="ECO:0007669"/>
    <property type="project" value="UniProtKB-UniRule"/>
</dbReference>
<name>A0A1R1YAU4_9FUNG</name>
<keyword evidence="5 10" id="KW-0808">Transferase</keyword>
<sequence length="659" mass="72828">MGRKAKNKQDIPLPVEVEKNTGKTTATLRNTLKHIENKKTKTRQLNQKNKLSAASNSKASDKPSTTSTPTPTPSAQKNKRKIQNKADNKQSSKKPKHEGWDDVSDDSDNNSIAPEDLSDIDSDSSQEDQSQSDQDLDSDDEIVSDSEDQDSSIETSNQSSSKPSTKKLEKNFLFDLDSDSDSNKITNGKDTAQDDDISSDDLDLADEFDSEVDENDSYGEYDSDDSDNDQDNSIEAMERKSKQLVKIDKLIEDDSKKEISEAGLNMPAVDQTELFSLPTQEELDQENDGLKDIKTVQMRIQEIVNVLANFNRLKNPASSRSDYISQLKSDLEFVYGYNSFLINKLFQIFTISELIEFLEANETPRPITIRVNSLKAKRKQVAQALIKRGVNLDVVSGKWSKVGLTIYESPVPIGATPEYMSGLYMIQSASSFLPVLALNPLPNEKVLDMSAAPGGKSTYIAALMQNTGIVFVNDANKDRTRALVANIHRLGVTNTVVSNYDGREFPKVMGGFDRVLLDAPCSGTGVICKDQSVKTNKSEADMNLLTHLQKELILSAIDSVSVNSSDPNANNSGVIVYSTCSVTVDENEAVVNYALKKRPNVKLVPTGLDFGKDGFTSFCGNHFHSSLNLTKRFYPHSNNMDGFFVAKFQKLPNKSVPNK</sequence>
<dbReference type="PROSITE" id="PS01153">
    <property type="entry name" value="NOL1_NOP2_SUN"/>
    <property type="match status" value="1"/>
</dbReference>
<dbReference type="InterPro" id="IPR018314">
    <property type="entry name" value="RsmB/NOL1/NOP2-like_CS"/>
</dbReference>
<dbReference type="STRING" id="133412.A0A1R1YAU4"/>
<feature type="compositionally biased region" description="Low complexity" evidence="11">
    <location>
        <begin position="46"/>
        <end position="69"/>
    </location>
</feature>
<dbReference type="GO" id="GO:0009383">
    <property type="term" value="F:rRNA (cytosine-C5-)-methyltransferase activity"/>
    <property type="evidence" value="ECO:0007669"/>
    <property type="project" value="TreeGrafter"/>
</dbReference>
<dbReference type="PROSITE" id="PS51686">
    <property type="entry name" value="SAM_MT_RSMB_NOP"/>
    <property type="match status" value="1"/>
</dbReference>
<dbReference type="PANTHER" id="PTHR22807">
    <property type="entry name" value="NOP2 YEAST -RELATED NOL1/NOP2/FMU SUN DOMAIN-CONTAINING"/>
    <property type="match status" value="1"/>
</dbReference>
<dbReference type="Pfam" id="PF22458">
    <property type="entry name" value="RsmF-B_ferredox"/>
    <property type="match status" value="1"/>
</dbReference>
<dbReference type="GO" id="GO:0000470">
    <property type="term" value="P:maturation of LSU-rRNA"/>
    <property type="evidence" value="ECO:0007669"/>
    <property type="project" value="TreeGrafter"/>
</dbReference>
<protein>
    <recommendedName>
        <fullName evidence="9">Nucleolar protein 2</fullName>
    </recommendedName>
</protein>
<dbReference type="InterPro" id="IPR023273">
    <property type="entry name" value="RCMT_NOP2"/>
</dbReference>
<dbReference type="InterPro" id="IPR029063">
    <property type="entry name" value="SAM-dependent_MTases_sf"/>
</dbReference>
<evidence type="ECO:0000256" key="6">
    <source>
        <dbReference type="ARBA" id="ARBA00022691"/>
    </source>
</evidence>
<dbReference type="Proteomes" id="UP000187283">
    <property type="component" value="Unassembled WGS sequence"/>
</dbReference>
<feature type="domain" description="SAM-dependent MTase RsmB/NOP-type" evidence="12">
    <location>
        <begin position="357"/>
        <end position="651"/>
    </location>
</feature>
<proteinExistence type="inferred from homology"/>
<dbReference type="PANTHER" id="PTHR22807:SF30">
    <property type="entry name" value="28S RRNA (CYTOSINE(4447)-C(5))-METHYLTRANSFERASE-RELATED"/>
    <property type="match status" value="1"/>
</dbReference>
<dbReference type="GO" id="GO:0005730">
    <property type="term" value="C:nucleolus"/>
    <property type="evidence" value="ECO:0007669"/>
    <property type="project" value="UniProtKB-SubCell"/>
</dbReference>
<comment type="caution">
    <text evidence="13">The sequence shown here is derived from an EMBL/GenBank/DDBJ whole genome shotgun (WGS) entry which is preliminary data.</text>
</comment>
<feature type="region of interest" description="Disordered" evidence="11">
    <location>
        <begin position="1"/>
        <end position="231"/>
    </location>
</feature>
<evidence type="ECO:0000256" key="1">
    <source>
        <dbReference type="ARBA" id="ARBA00004604"/>
    </source>
</evidence>
<evidence type="ECO:0000313" key="13">
    <source>
        <dbReference type="EMBL" id="OMJ23965.1"/>
    </source>
</evidence>
<dbReference type="InterPro" id="IPR054728">
    <property type="entry name" value="RsmB-like_ferredoxin"/>
</dbReference>
<evidence type="ECO:0000256" key="4">
    <source>
        <dbReference type="ARBA" id="ARBA00022603"/>
    </source>
</evidence>
<reference evidence="13 14" key="1">
    <citation type="submission" date="2017-01" db="EMBL/GenBank/DDBJ databases">
        <authorList>
            <person name="Mah S.A."/>
            <person name="Swanson W.J."/>
            <person name="Moy G.W."/>
            <person name="Vacquier V.D."/>
        </authorList>
    </citation>
    <scope>NUCLEOTIDE SEQUENCE [LARGE SCALE GENOMIC DNA]</scope>
    <source>
        <strain evidence="13 14">GSMNP</strain>
    </source>
</reference>
<keyword evidence="8" id="KW-0539">Nucleus</keyword>
<feature type="binding site" evidence="10">
    <location>
        <begin position="450"/>
        <end position="456"/>
    </location>
    <ligand>
        <name>S-adenosyl-L-methionine</name>
        <dbReference type="ChEBI" id="CHEBI:59789"/>
    </ligand>
</feature>
<feature type="binding site" evidence="10">
    <location>
        <position position="501"/>
    </location>
    <ligand>
        <name>S-adenosyl-L-methionine</name>
        <dbReference type="ChEBI" id="CHEBI:59789"/>
    </ligand>
</feature>
<accession>A0A1R1YAU4</accession>
<feature type="binding site" evidence="10">
    <location>
        <position position="518"/>
    </location>
    <ligand>
        <name>S-adenosyl-L-methionine</name>
        <dbReference type="ChEBI" id="CHEBI:59789"/>
    </ligand>
</feature>
<feature type="compositionally biased region" description="Acidic residues" evidence="11">
    <location>
        <begin position="116"/>
        <end position="126"/>
    </location>
</feature>
<evidence type="ECO:0000256" key="8">
    <source>
        <dbReference type="ARBA" id="ARBA00023242"/>
    </source>
</evidence>
<keyword evidence="6 10" id="KW-0949">S-adenosyl-L-methionine</keyword>
<dbReference type="PRINTS" id="PR02012">
    <property type="entry name" value="RCMTNOP2"/>
</dbReference>
<keyword evidence="14" id="KW-1185">Reference proteome</keyword>
<evidence type="ECO:0000256" key="10">
    <source>
        <dbReference type="PROSITE-ProRule" id="PRU01023"/>
    </source>
</evidence>
<evidence type="ECO:0000256" key="5">
    <source>
        <dbReference type="ARBA" id="ARBA00022679"/>
    </source>
</evidence>
<gene>
    <name evidence="13" type="ORF">AYI70_g1901</name>
</gene>
<dbReference type="NCBIfam" id="TIGR00446">
    <property type="entry name" value="nop2p"/>
    <property type="match status" value="1"/>
</dbReference>
<dbReference type="InterPro" id="IPR023267">
    <property type="entry name" value="RCMT"/>
</dbReference>
<evidence type="ECO:0000256" key="2">
    <source>
        <dbReference type="ARBA" id="ARBA00007494"/>
    </source>
</evidence>
<dbReference type="EMBL" id="LSSN01000438">
    <property type="protein sequence ID" value="OMJ23965.1"/>
    <property type="molecule type" value="Genomic_DNA"/>
</dbReference>
<dbReference type="OrthoDB" id="427002at2759"/>
<dbReference type="SUPFAM" id="SSF53335">
    <property type="entry name" value="S-adenosyl-L-methionine-dependent methyltransferases"/>
    <property type="match status" value="1"/>
</dbReference>
<evidence type="ECO:0000256" key="9">
    <source>
        <dbReference type="ARBA" id="ARBA00082314"/>
    </source>
</evidence>
<dbReference type="Pfam" id="PF01189">
    <property type="entry name" value="Methyltr_RsmB-F"/>
    <property type="match status" value="1"/>
</dbReference>
<comment type="similarity">
    <text evidence="2 10">Belongs to the class I-like SAM-binding methyltransferase superfamily. RsmB/NOP family.</text>
</comment>
<dbReference type="AlphaFoldDB" id="A0A1R1YAU4"/>
<organism evidence="13 14">
    <name type="scientific">Smittium culicis</name>
    <dbReference type="NCBI Taxonomy" id="133412"/>
    <lineage>
        <taxon>Eukaryota</taxon>
        <taxon>Fungi</taxon>
        <taxon>Fungi incertae sedis</taxon>
        <taxon>Zoopagomycota</taxon>
        <taxon>Kickxellomycotina</taxon>
        <taxon>Harpellomycetes</taxon>
        <taxon>Harpellales</taxon>
        <taxon>Legeriomycetaceae</taxon>
        <taxon>Smittium</taxon>
    </lineage>
</organism>
<feature type="binding site" evidence="10">
    <location>
        <position position="474"/>
    </location>
    <ligand>
        <name>S-adenosyl-L-methionine</name>
        <dbReference type="ChEBI" id="CHEBI:59789"/>
    </ligand>
</feature>
<comment type="subcellular location">
    <subcellularLocation>
        <location evidence="1">Nucleus</location>
        <location evidence="1">Nucleolus</location>
    </subcellularLocation>
</comment>
<feature type="active site" description="Nucleophile" evidence="10">
    <location>
        <position position="580"/>
    </location>
</feature>
<dbReference type="InterPro" id="IPR049560">
    <property type="entry name" value="MeTrfase_RsmB-F_NOP2_cat"/>
</dbReference>
<dbReference type="InterPro" id="IPR011023">
    <property type="entry name" value="Nop2p"/>
</dbReference>
<evidence type="ECO:0000256" key="11">
    <source>
        <dbReference type="SAM" id="MobiDB-lite"/>
    </source>
</evidence>
<keyword evidence="7 10" id="KW-0694">RNA-binding</keyword>
<dbReference type="PRINTS" id="PR02008">
    <property type="entry name" value="RCMTFAMILY"/>
</dbReference>
<evidence type="ECO:0000313" key="14">
    <source>
        <dbReference type="Proteomes" id="UP000187283"/>
    </source>
</evidence>
<dbReference type="GO" id="GO:0070475">
    <property type="term" value="P:rRNA base methylation"/>
    <property type="evidence" value="ECO:0007669"/>
    <property type="project" value="TreeGrafter"/>
</dbReference>
<dbReference type="Gene3D" id="3.30.70.1170">
    <property type="entry name" value="Sun protein, domain 3"/>
    <property type="match status" value="1"/>
</dbReference>
<dbReference type="InterPro" id="IPR001678">
    <property type="entry name" value="MeTrfase_RsmB-F_NOP2_dom"/>
</dbReference>
<keyword evidence="4 10" id="KW-0489">Methyltransferase</keyword>
<keyword evidence="3" id="KW-0690">Ribosome biogenesis</keyword>